<dbReference type="InterPro" id="IPR016187">
    <property type="entry name" value="CTDL_fold"/>
</dbReference>
<comment type="subcellular location">
    <subcellularLocation>
        <location evidence="2">Cell membrane</location>
        <topology evidence="2">Single-pass type I membrane protein</topology>
    </subcellularLocation>
    <subcellularLocation>
        <location evidence="1">Cell projection</location>
        <location evidence="1">Microvillus</location>
    </subcellularLocation>
    <subcellularLocation>
        <location evidence="3">Secreted</location>
    </subcellularLocation>
</comment>
<dbReference type="PROSITE" id="PS01241">
    <property type="entry name" value="LINK_1"/>
    <property type="match status" value="1"/>
</dbReference>
<reference evidence="30" key="1">
    <citation type="submission" date="2025-08" db="UniProtKB">
        <authorList>
            <consortium name="RefSeq"/>
        </authorList>
    </citation>
    <scope>IDENTIFICATION</scope>
</reference>
<dbReference type="PANTHER" id="PTHR10225">
    <property type="entry name" value="HYALURONAN RECEPTOR"/>
    <property type="match status" value="1"/>
</dbReference>
<evidence type="ECO:0000256" key="2">
    <source>
        <dbReference type="ARBA" id="ARBA00004251"/>
    </source>
</evidence>
<feature type="signal peptide" evidence="27">
    <location>
        <begin position="1"/>
        <end position="20"/>
    </location>
</feature>
<dbReference type="GeneID" id="102370436"/>
<feature type="compositionally biased region" description="Polar residues" evidence="25">
    <location>
        <begin position="872"/>
        <end position="889"/>
    </location>
</feature>
<feature type="compositionally biased region" description="Basic and acidic residues" evidence="25">
    <location>
        <begin position="688"/>
        <end position="697"/>
    </location>
</feature>
<keyword evidence="16" id="KW-0325">Glycoprotein</keyword>
<evidence type="ECO:0000256" key="13">
    <source>
        <dbReference type="ARBA" id="ARBA00023136"/>
    </source>
</evidence>
<keyword evidence="7" id="KW-0597">Phosphoprotein</keyword>
<dbReference type="FunFam" id="3.10.100.10:FF:000004">
    <property type="entry name" value="CD44 antigen isoform X2"/>
    <property type="match status" value="1"/>
</dbReference>
<evidence type="ECO:0000256" key="18">
    <source>
        <dbReference type="ARBA" id="ARBA00029917"/>
    </source>
</evidence>
<feature type="region of interest" description="Disordered" evidence="25">
    <location>
        <begin position="272"/>
        <end position="314"/>
    </location>
</feature>
<feature type="chain" id="PRO_5010564294" description="CD44 antigen" evidence="27">
    <location>
        <begin position="21"/>
        <end position="1127"/>
    </location>
</feature>
<dbReference type="PRINTS" id="PR01265">
    <property type="entry name" value="LINKMODULE"/>
</dbReference>
<dbReference type="GO" id="GO:0007155">
    <property type="term" value="P:cell adhesion"/>
    <property type="evidence" value="ECO:0007669"/>
    <property type="project" value="UniProtKB-KW"/>
</dbReference>
<feature type="compositionally biased region" description="Polar residues" evidence="25">
    <location>
        <begin position="738"/>
        <end position="752"/>
    </location>
</feature>
<dbReference type="GO" id="GO:0016323">
    <property type="term" value="C:basolateral plasma membrane"/>
    <property type="evidence" value="ECO:0007669"/>
    <property type="project" value="TreeGrafter"/>
</dbReference>
<dbReference type="AlphaFoldDB" id="A0A1U7RHY7"/>
<dbReference type="SUPFAM" id="SSF56436">
    <property type="entry name" value="C-type lectin-like"/>
    <property type="match status" value="1"/>
</dbReference>
<protein>
    <recommendedName>
        <fullName evidence="4">CD44 antigen</fullName>
    </recommendedName>
    <alternativeName>
        <fullName evidence="22">GP90 lymphocyte homing/adhesion receptor</fullName>
    </alternativeName>
    <alternativeName>
        <fullName evidence="21">HUTCH-I</fullName>
    </alternativeName>
    <alternativeName>
        <fullName evidence="23">Hermes antigen</fullName>
    </alternativeName>
    <alternativeName>
        <fullName evidence="20">Hyaluronate receptor</fullName>
    </alternativeName>
    <alternativeName>
        <fullName evidence="18">Phagocytic glycoprotein 1</fullName>
    </alternativeName>
    <alternativeName>
        <fullName evidence="19">Phagocytic glycoprotein I</fullName>
    </alternativeName>
</protein>
<dbReference type="GO" id="GO:0070374">
    <property type="term" value="P:positive regulation of ERK1 and ERK2 cascade"/>
    <property type="evidence" value="ECO:0007669"/>
    <property type="project" value="TreeGrafter"/>
</dbReference>
<feature type="transmembrane region" description="Helical" evidence="26">
    <location>
        <begin position="1032"/>
        <end position="1053"/>
    </location>
</feature>
<keyword evidence="11" id="KW-0654">Proteoglycan</keyword>
<dbReference type="Gene3D" id="3.10.100.10">
    <property type="entry name" value="Mannose-Binding Protein A, subunit A"/>
    <property type="match status" value="1"/>
</dbReference>
<evidence type="ECO:0000256" key="5">
    <source>
        <dbReference type="ARBA" id="ARBA00022475"/>
    </source>
</evidence>
<dbReference type="eggNOG" id="ENOG502RX7Q">
    <property type="taxonomic scope" value="Eukaryota"/>
</dbReference>
<keyword evidence="10" id="KW-0130">Cell adhesion</keyword>
<evidence type="ECO:0000256" key="14">
    <source>
        <dbReference type="ARBA" id="ARBA00023157"/>
    </source>
</evidence>
<dbReference type="CDD" id="cd03516">
    <property type="entry name" value="Link_domain_CD44_like"/>
    <property type="match status" value="1"/>
</dbReference>
<dbReference type="PRINTS" id="PR00658">
    <property type="entry name" value="CD44"/>
</dbReference>
<dbReference type="Proteomes" id="UP000189705">
    <property type="component" value="Unplaced"/>
</dbReference>
<feature type="region of interest" description="Disordered" evidence="25">
    <location>
        <begin position="154"/>
        <end position="246"/>
    </location>
</feature>
<organism evidence="29 30">
    <name type="scientific">Alligator sinensis</name>
    <name type="common">Chinese alligator</name>
    <dbReference type="NCBI Taxonomy" id="38654"/>
    <lineage>
        <taxon>Eukaryota</taxon>
        <taxon>Metazoa</taxon>
        <taxon>Chordata</taxon>
        <taxon>Craniata</taxon>
        <taxon>Vertebrata</taxon>
        <taxon>Euteleostomi</taxon>
        <taxon>Archelosauria</taxon>
        <taxon>Archosauria</taxon>
        <taxon>Crocodylia</taxon>
        <taxon>Alligatoridae</taxon>
        <taxon>Alligatorinae</taxon>
        <taxon>Alligator</taxon>
    </lineage>
</organism>
<feature type="compositionally biased region" description="Basic and acidic residues" evidence="25">
    <location>
        <begin position="231"/>
        <end position="241"/>
    </location>
</feature>
<keyword evidence="5" id="KW-1003">Cell membrane</keyword>
<evidence type="ECO:0000256" key="3">
    <source>
        <dbReference type="ARBA" id="ARBA00004613"/>
    </source>
</evidence>
<dbReference type="CTD" id="960"/>
<dbReference type="KEGG" id="asn:102370436"/>
<evidence type="ECO:0000256" key="24">
    <source>
        <dbReference type="PROSITE-ProRule" id="PRU00323"/>
    </source>
</evidence>
<keyword evidence="9 27" id="KW-0732">Signal</keyword>
<evidence type="ECO:0000256" key="16">
    <source>
        <dbReference type="ARBA" id="ARBA00023180"/>
    </source>
</evidence>
<feature type="domain" description="Link" evidence="28">
    <location>
        <begin position="32"/>
        <end position="121"/>
    </location>
</feature>
<dbReference type="SMART" id="SM00445">
    <property type="entry name" value="LINK"/>
    <property type="match status" value="1"/>
</dbReference>
<dbReference type="OrthoDB" id="9938473at2759"/>
<evidence type="ECO:0000256" key="6">
    <source>
        <dbReference type="ARBA" id="ARBA00022525"/>
    </source>
</evidence>
<evidence type="ECO:0000256" key="26">
    <source>
        <dbReference type="SAM" id="Phobius"/>
    </source>
</evidence>
<dbReference type="GO" id="GO:0048731">
    <property type="term" value="P:system development"/>
    <property type="evidence" value="ECO:0007669"/>
    <property type="project" value="UniProtKB-ARBA"/>
</dbReference>
<evidence type="ECO:0000256" key="4">
    <source>
        <dbReference type="ARBA" id="ARBA00020474"/>
    </source>
</evidence>
<evidence type="ECO:0000256" key="23">
    <source>
        <dbReference type="ARBA" id="ARBA00032917"/>
    </source>
</evidence>
<dbReference type="GO" id="GO:0006954">
    <property type="term" value="P:inflammatory response"/>
    <property type="evidence" value="ECO:0007669"/>
    <property type="project" value="TreeGrafter"/>
</dbReference>
<feature type="compositionally biased region" description="Basic and acidic residues" evidence="25">
    <location>
        <begin position="634"/>
        <end position="648"/>
    </location>
</feature>
<keyword evidence="15" id="KW-0675">Receptor</keyword>
<dbReference type="PROSITE" id="PS50963">
    <property type="entry name" value="LINK_2"/>
    <property type="match status" value="1"/>
</dbReference>
<evidence type="ECO:0000256" key="27">
    <source>
        <dbReference type="SAM" id="SignalP"/>
    </source>
</evidence>
<feature type="compositionally biased region" description="Polar residues" evidence="25">
    <location>
        <begin position="713"/>
        <end position="722"/>
    </location>
</feature>
<keyword evidence="6" id="KW-0964">Secreted</keyword>
<dbReference type="InterPro" id="IPR001231">
    <property type="entry name" value="CD44_antigen"/>
</dbReference>
<feature type="compositionally biased region" description="Basic and acidic residues" evidence="25">
    <location>
        <begin position="612"/>
        <end position="622"/>
    </location>
</feature>
<keyword evidence="29" id="KW-1185">Reference proteome</keyword>
<keyword evidence="13 26" id="KW-0472">Membrane</keyword>
<keyword evidence="12 26" id="KW-1133">Transmembrane helix</keyword>
<evidence type="ECO:0000256" key="12">
    <source>
        <dbReference type="ARBA" id="ARBA00022989"/>
    </source>
</evidence>
<evidence type="ECO:0000256" key="21">
    <source>
        <dbReference type="ARBA" id="ARBA00031823"/>
    </source>
</evidence>
<dbReference type="InterPro" id="IPR043210">
    <property type="entry name" value="CD44_antigen-like"/>
</dbReference>
<dbReference type="GO" id="GO:0005902">
    <property type="term" value="C:microvillus"/>
    <property type="evidence" value="ECO:0007669"/>
    <property type="project" value="UniProtKB-SubCell"/>
</dbReference>
<feature type="compositionally biased region" description="Polar residues" evidence="25">
    <location>
        <begin position="206"/>
        <end position="223"/>
    </location>
</feature>
<sequence>MVKFLLWATFGLCFLKLCEAQTQFNISCRYAGVFHVEKNRRYSLMREDAVVLCRALNSTLPTMEQMEKAYKLGFETCRYGFIEDKIVLPRINPYHLCAANYTGIYVLSSNTTQPYDTYCYNASETRDKACEPIQKLDLSFDNSSLADQNQIVIDNADGSRYTDGVKNPDPTPPVYDNTVGSGSSQDTTTHDDPSLDFSGAGKKDYTSTGPGDENTSMGTTASSIPMGPKDFPGKDSSDPYKQHPTSSTVDLYRLAPQEASVPSQWSPIHWSWSHQHPREQEPTQASGADKDLDDSYPEEETEDPFSSDYVSGWDDEYKEKSPSITTMDSQNAIFLKNTTQSHWRPVYIEDKENKPTSSSKDVDSHGDAKQVDSTQDPLLHNVHLGWDKQESNTRNSTVDTVKPTLFHEVESGHSSSAAEDSSEEKPTQDPLFLGLHPGRNVVDHSLNATNDNVLPGITPPAKSEHSSTVIASKEKEPEDSTEDPLFHGIHPGRNVVDHSLSNVTKDNVLSGISPPSESEHSSTAEDSSEGDKLEGSTPSSLSPFESGWDSKDTYPANTTGDSMLHGLIPPNMSEHEENETSHSAAVISIDGSLHEHSTQVPPSVVDHLGGSTEEKYPTKTIEKNVLFDLTPPSESKREDQTTHRDVTSKPEASTQGSLWHGIPPERGTGNEYSTTTPKDGVLPGIIPPRERDHKNDTSHTVNSTIIIKDVVSTDESSTQDSPTPAHKPGRGPEAKHPISTSRKNVSHETTPPNGKKEGAVTSTPEASTQDPVWHAIPPEWGNGNEYSTTTPKDVALPRVTPPRERDHNNDTSHTAVFFTDAKPEDTTQDSLTPAHKPGWGPEAKPSSSTSREHVSHETAPSNGNEEGSESSHMGTTVTSRPEASTQESVWHNIPPEWGNGNEYSTATSKDVALPGVTPPKDRDHKNDTSHTVVDSTDGSKYEASTQEPLTPGRDKEDTYPTKNTRPAVIPNLFPEIERDPGRKPTPPATSSTSNRFGRRGSHIGDTDTTSFPGQTTTTVIISQPRSAKIPEWLIIVAALVALILILAVCIAVNSRRRCGQKKKLVINNGKGAVEDKKIGGLNGEASKSQEMVHLVHKEQSNDRTGQYDEFLTSDETQNQEADMKTGV</sequence>
<dbReference type="Pfam" id="PF00193">
    <property type="entry name" value="Xlink"/>
    <property type="match status" value="1"/>
</dbReference>
<feature type="region of interest" description="Disordered" evidence="25">
    <location>
        <begin position="409"/>
        <end position="1014"/>
    </location>
</feature>
<dbReference type="PANTHER" id="PTHR10225:SF6">
    <property type="entry name" value="CD44 ANTIGEN"/>
    <property type="match status" value="1"/>
</dbReference>
<keyword evidence="8 26" id="KW-0812">Transmembrane</keyword>
<feature type="region of interest" description="Disordered" evidence="25">
    <location>
        <begin position="345"/>
        <end position="377"/>
    </location>
</feature>
<feature type="compositionally biased region" description="Basic and acidic residues" evidence="25">
    <location>
        <begin position="347"/>
        <end position="370"/>
    </location>
</feature>
<feature type="compositionally biased region" description="Basic and acidic residues" evidence="25">
    <location>
        <begin position="919"/>
        <end position="928"/>
    </location>
</feature>
<evidence type="ECO:0000256" key="19">
    <source>
        <dbReference type="ARBA" id="ARBA00029928"/>
    </source>
</evidence>
<evidence type="ECO:0000256" key="8">
    <source>
        <dbReference type="ARBA" id="ARBA00022692"/>
    </source>
</evidence>
<dbReference type="GO" id="GO:0004896">
    <property type="term" value="F:cytokine receptor activity"/>
    <property type="evidence" value="ECO:0007669"/>
    <property type="project" value="TreeGrafter"/>
</dbReference>
<dbReference type="GO" id="GO:0009986">
    <property type="term" value="C:cell surface"/>
    <property type="evidence" value="ECO:0007669"/>
    <property type="project" value="UniProtKB-ARBA"/>
</dbReference>
<dbReference type="GO" id="GO:0035692">
    <property type="term" value="C:macrophage migration inhibitory factor receptor complex"/>
    <property type="evidence" value="ECO:0007669"/>
    <property type="project" value="TreeGrafter"/>
</dbReference>
<evidence type="ECO:0000256" key="25">
    <source>
        <dbReference type="SAM" id="MobiDB-lite"/>
    </source>
</evidence>
<accession>A0A1U7RHY7</accession>
<keyword evidence="17" id="KW-0966">Cell projection</keyword>
<dbReference type="InParanoid" id="A0A1U7RHY7"/>
<evidence type="ECO:0000313" key="29">
    <source>
        <dbReference type="Proteomes" id="UP000189705"/>
    </source>
</evidence>
<evidence type="ECO:0000256" key="22">
    <source>
        <dbReference type="ARBA" id="ARBA00032514"/>
    </source>
</evidence>
<dbReference type="GO" id="GO:0009653">
    <property type="term" value="P:anatomical structure morphogenesis"/>
    <property type="evidence" value="ECO:0007669"/>
    <property type="project" value="UniProtKB-ARBA"/>
</dbReference>
<comment type="caution">
    <text evidence="24">Lacks conserved residue(s) required for the propagation of feature annotation.</text>
</comment>
<dbReference type="GO" id="GO:0005576">
    <property type="term" value="C:extracellular region"/>
    <property type="evidence" value="ECO:0007669"/>
    <property type="project" value="UniProtKB-SubCell"/>
</dbReference>
<keyword evidence="14" id="KW-1015">Disulfide bond</keyword>
<evidence type="ECO:0000256" key="20">
    <source>
        <dbReference type="ARBA" id="ARBA00031179"/>
    </source>
</evidence>
<feature type="compositionally biased region" description="Acidic residues" evidence="25">
    <location>
        <begin position="291"/>
        <end position="305"/>
    </location>
</feature>
<feature type="compositionally biased region" description="Basic and acidic residues" evidence="25">
    <location>
        <begin position="517"/>
        <end position="534"/>
    </location>
</feature>
<evidence type="ECO:0000256" key="17">
    <source>
        <dbReference type="ARBA" id="ARBA00023273"/>
    </source>
</evidence>
<gene>
    <name evidence="30" type="primary">CD44</name>
</gene>
<evidence type="ECO:0000256" key="11">
    <source>
        <dbReference type="ARBA" id="ARBA00022974"/>
    </source>
</evidence>
<evidence type="ECO:0000256" key="10">
    <source>
        <dbReference type="ARBA" id="ARBA00022889"/>
    </source>
</evidence>
<evidence type="ECO:0000256" key="15">
    <source>
        <dbReference type="ARBA" id="ARBA00023170"/>
    </source>
</evidence>
<evidence type="ECO:0000256" key="7">
    <source>
        <dbReference type="ARBA" id="ARBA00022553"/>
    </source>
</evidence>
<dbReference type="GO" id="GO:0005540">
    <property type="term" value="F:hyaluronic acid binding"/>
    <property type="evidence" value="ECO:0007669"/>
    <property type="project" value="InterPro"/>
</dbReference>
<feature type="compositionally biased region" description="Polar residues" evidence="25">
    <location>
        <begin position="760"/>
        <end position="770"/>
    </location>
</feature>
<name>A0A1U7RHY7_ALLSI</name>
<feature type="compositionally biased region" description="Polar residues" evidence="25">
    <location>
        <begin position="178"/>
        <end position="187"/>
    </location>
</feature>
<dbReference type="InterPro" id="IPR016186">
    <property type="entry name" value="C-type_lectin-like/link_sf"/>
</dbReference>
<dbReference type="STRING" id="38654.A0A1U7RHY7"/>
<dbReference type="RefSeq" id="XP_006014713.1">
    <property type="nucleotide sequence ID" value="XM_006014651.2"/>
</dbReference>
<proteinExistence type="predicted"/>
<evidence type="ECO:0000313" key="30">
    <source>
        <dbReference type="RefSeq" id="XP_006014713.1"/>
    </source>
</evidence>
<feature type="compositionally biased region" description="Basic and acidic residues" evidence="25">
    <location>
        <begin position="801"/>
        <end position="810"/>
    </location>
</feature>
<evidence type="ECO:0000256" key="9">
    <source>
        <dbReference type="ARBA" id="ARBA00022729"/>
    </source>
</evidence>
<evidence type="ECO:0000259" key="28">
    <source>
        <dbReference type="PROSITE" id="PS50963"/>
    </source>
</evidence>
<dbReference type="InterPro" id="IPR000538">
    <property type="entry name" value="Link_dom"/>
</dbReference>
<feature type="compositionally biased region" description="Polar residues" evidence="25">
    <location>
        <begin position="929"/>
        <end position="948"/>
    </location>
</feature>
<evidence type="ECO:0000256" key="1">
    <source>
        <dbReference type="ARBA" id="ARBA00004105"/>
    </source>
</evidence>
<dbReference type="GO" id="GO:0042981">
    <property type="term" value="P:regulation of apoptotic process"/>
    <property type="evidence" value="ECO:0007669"/>
    <property type="project" value="UniProtKB-ARBA"/>
</dbReference>